<dbReference type="EMBL" id="CAMPGE010012251">
    <property type="protein sequence ID" value="CAI2371031.1"/>
    <property type="molecule type" value="Genomic_DNA"/>
</dbReference>
<evidence type="ECO:0000313" key="2">
    <source>
        <dbReference type="EMBL" id="CAI2371031.1"/>
    </source>
</evidence>
<comment type="caution">
    <text evidence="2">The sequence shown here is derived from an EMBL/GenBank/DDBJ whole genome shotgun (WGS) entry which is preliminary data.</text>
</comment>
<evidence type="ECO:0000256" key="1">
    <source>
        <dbReference type="SAM" id="MobiDB-lite"/>
    </source>
</evidence>
<name>A0AAD1UKH1_EUPCR</name>
<feature type="compositionally biased region" description="Basic residues" evidence="1">
    <location>
        <begin position="264"/>
        <end position="277"/>
    </location>
</feature>
<sequence>MHGYDANQRMESLKGLINKLDAKRFSKKYQPDYLLEDYPDSTLLPYKDNLNKLPEFFQCPSANFYNSYFSGILSGASLPKLLKLNGQDKRRKKIALKKERHSKSYYSLSKEKFSGKLNERDKDGYVFQERGKSPQIKSLNFITSKKEAMKILEDPAVQLKAPWHQILHYNIKRPDMTIANLPEVISSEKQKSEEPKKRVNQTFRKSFDLFNTGSESFSTPFSGRSVDQNQSLQEKFSDYLNSIGDKKIAKIARQKCMKILSPKKATKGPRKSLKKSSNHPDTETSYGLIPHPIREPRFRFTNQPKRVPTKYPHLLNNPYKSPTKSHLHS</sequence>
<accession>A0AAD1UKH1</accession>
<evidence type="ECO:0000313" key="3">
    <source>
        <dbReference type="Proteomes" id="UP001295684"/>
    </source>
</evidence>
<keyword evidence="3" id="KW-1185">Reference proteome</keyword>
<feature type="region of interest" description="Disordered" evidence="1">
    <location>
        <begin position="260"/>
        <end position="329"/>
    </location>
</feature>
<proteinExistence type="predicted"/>
<protein>
    <submittedName>
        <fullName evidence="2">Uncharacterized protein</fullName>
    </submittedName>
</protein>
<gene>
    <name evidence="2" type="ORF">ECRASSUSDP1_LOCUS12351</name>
</gene>
<reference evidence="2" key="1">
    <citation type="submission" date="2023-07" db="EMBL/GenBank/DDBJ databases">
        <authorList>
            <consortium name="AG Swart"/>
            <person name="Singh M."/>
            <person name="Singh A."/>
            <person name="Seah K."/>
            <person name="Emmerich C."/>
        </authorList>
    </citation>
    <scope>NUCLEOTIDE SEQUENCE</scope>
    <source>
        <strain evidence="2">DP1</strain>
    </source>
</reference>
<dbReference type="Proteomes" id="UP001295684">
    <property type="component" value="Unassembled WGS sequence"/>
</dbReference>
<organism evidence="2 3">
    <name type="scientific">Euplotes crassus</name>
    <dbReference type="NCBI Taxonomy" id="5936"/>
    <lineage>
        <taxon>Eukaryota</taxon>
        <taxon>Sar</taxon>
        <taxon>Alveolata</taxon>
        <taxon>Ciliophora</taxon>
        <taxon>Intramacronucleata</taxon>
        <taxon>Spirotrichea</taxon>
        <taxon>Hypotrichia</taxon>
        <taxon>Euplotida</taxon>
        <taxon>Euplotidae</taxon>
        <taxon>Moneuplotes</taxon>
    </lineage>
</organism>
<dbReference type="AlphaFoldDB" id="A0AAD1UKH1"/>